<evidence type="ECO:0000256" key="1">
    <source>
        <dbReference type="ARBA" id="ARBA00022603"/>
    </source>
</evidence>
<organism evidence="4 5">
    <name type="scientific">Tibeticola sediminis</name>
    <dbReference type="NCBI Taxonomy" id="1917811"/>
    <lineage>
        <taxon>Bacteria</taxon>
        <taxon>Pseudomonadati</taxon>
        <taxon>Pseudomonadota</taxon>
        <taxon>Betaproteobacteria</taxon>
        <taxon>Burkholderiales</taxon>
        <taxon>Comamonadaceae</taxon>
        <taxon>Tibeticola</taxon>
    </lineage>
</organism>
<keyword evidence="2 4" id="KW-0808">Transferase</keyword>
<dbReference type="Proteomes" id="UP000272193">
    <property type="component" value="Unassembled WGS sequence"/>
</dbReference>
<evidence type="ECO:0000313" key="5">
    <source>
        <dbReference type="Proteomes" id="UP000272193"/>
    </source>
</evidence>
<keyword evidence="1 4" id="KW-0489">Methyltransferase</keyword>
<dbReference type="PANTHER" id="PTHR13090:SF1">
    <property type="entry name" value="ARGININE-HYDROXYLASE NDUFAF5, MITOCHONDRIAL"/>
    <property type="match status" value="1"/>
</dbReference>
<accession>A0A3N4UGJ2</accession>
<feature type="domain" description="Methyltransferase type 11" evidence="3">
    <location>
        <begin position="64"/>
        <end position="151"/>
    </location>
</feature>
<dbReference type="InterPro" id="IPR013216">
    <property type="entry name" value="Methyltransf_11"/>
</dbReference>
<comment type="caution">
    <text evidence="4">The sequence shown here is derived from an EMBL/GenBank/DDBJ whole genome shotgun (WGS) entry which is preliminary data.</text>
</comment>
<evidence type="ECO:0000313" key="4">
    <source>
        <dbReference type="EMBL" id="RPE67585.1"/>
    </source>
</evidence>
<dbReference type="GO" id="GO:0032259">
    <property type="term" value="P:methylation"/>
    <property type="evidence" value="ECO:0007669"/>
    <property type="project" value="UniProtKB-KW"/>
</dbReference>
<gene>
    <name evidence="4" type="ORF">EDC62_1464</name>
</gene>
<proteinExistence type="predicted"/>
<protein>
    <submittedName>
        <fullName evidence="4">Malonyl-CoA O-methyltransferase</fullName>
    </submittedName>
</protein>
<dbReference type="Pfam" id="PF08241">
    <property type="entry name" value="Methyltransf_11"/>
    <property type="match status" value="1"/>
</dbReference>
<dbReference type="OrthoDB" id="9760689at2"/>
<reference evidence="4 5" key="1">
    <citation type="submission" date="2018-11" db="EMBL/GenBank/DDBJ databases">
        <title>Genomic Encyclopedia of Type Strains, Phase IV (KMG-IV): sequencing the most valuable type-strain genomes for metagenomic binning, comparative biology and taxonomic classification.</title>
        <authorList>
            <person name="Goeker M."/>
        </authorList>
    </citation>
    <scope>NUCLEOTIDE SEQUENCE [LARGE SCALE GENOMIC DNA]</scope>
    <source>
        <strain evidence="4 5">DSM 101684</strain>
    </source>
</reference>
<dbReference type="InterPro" id="IPR050602">
    <property type="entry name" value="Malonyl-ACP_OMT"/>
</dbReference>
<name>A0A3N4UGJ2_9BURK</name>
<sequence length="298" mass="34207">MSPDRPPTLDPRAAARWARLVAPQPPWLHEEVGRRMEPRLGWITRAPRTWVHWEPWRGGMETHAALLRRYPAATVHIVESSAQAQAQVQQRLRGRWWQPQAWRTPPHRWTPPPEGGVDLLWSNMGLHAHPEPQALLQHWSRLLSPDGFLMFSCFGPDTLRELRALHEAEGWPPPAQAYTDMHDWGDMLVHSGFAEPVMDMERITLAFPTAERLLEELRGLGRNLHGDRHPTLRGRGWRTQWLRAVTEALANPAEGGQLTLTFEIVYGHAFKGEPRTPRSAESVIPVTDLRRQLSQRKP</sequence>
<keyword evidence="5" id="KW-1185">Reference proteome</keyword>
<evidence type="ECO:0000256" key="2">
    <source>
        <dbReference type="ARBA" id="ARBA00022679"/>
    </source>
</evidence>
<evidence type="ECO:0000259" key="3">
    <source>
        <dbReference type="Pfam" id="PF08241"/>
    </source>
</evidence>
<dbReference type="Gene3D" id="3.40.50.150">
    <property type="entry name" value="Vaccinia Virus protein VP39"/>
    <property type="match status" value="1"/>
</dbReference>
<dbReference type="InterPro" id="IPR029063">
    <property type="entry name" value="SAM-dependent_MTases_sf"/>
</dbReference>
<dbReference type="SUPFAM" id="SSF53335">
    <property type="entry name" value="S-adenosyl-L-methionine-dependent methyltransferases"/>
    <property type="match status" value="1"/>
</dbReference>
<dbReference type="AlphaFoldDB" id="A0A3N4UGJ2"/>
<dbReference type="EMBL" id="RKQL01000003">
    <property type="protein sequence ID" value="RPE67585.1"/>
    <property type="molecule type" value="Genomic_DNA"/>
</dbReference>
<dbReference type="RefSeq" id="WP_124222189.1">
    <property type="nucleotide sequence ID" value="NZ_RKQL01000003.1"/>
</dbReference>
<dbReference type="PANTHER" id="PTHR13090">
    <property type="entry name" value="ARGININE-HYDROXYLASE NDUFAF5, MITOCHONDRIAL"/>
    <property type="match status" value="1"/>
</dbReference>
<dbReference type="GO" id="GO:0008757">
    <property type="term" value="F:S-adenosylmethionine-dependent methyltransferase activity"/>
    <property type="evidence" value="ECO:0007669"/>
    <property type="project" value="InterPro"/>
</dbReference>
<dbReference type="CDD" id="cd02440">
    <property type="entry name" value="AdoMet_MTases"/>
    <property type="match status" value="1"/>
</dbReference>